<sequence>MVIIGILSDILASCFVIDLGGLACCITFSFRVTASSGNGLFADLVMLYNGLPFFTVVDAIEPFWRHWVGYVIGIEKVWF</sequence>
<accession>A0A2P7U217</accession>
<dbReference type="Proteomes" id="UP000241868">
    <property type="component" value="Unassembled WGS sequence"/>
</dbReference>
<comment type="caution">
    <text evidence="1">The sequence shown here is derived from an EMBL/GenBank/DDBJ whole genome shotgun (WGS) entry which is preliminary data.</text>
</comment>
<proteinExistence type="predicted"/>
<gene>
    <name evidence="1" type="ORF">C7N83_03200</name>
</gene>
<dbReference type="AlphaFoldDB" id="A0A2P7U217"/>
<name>A0A2P7U217_9NEIS</name>
<dbReference type="EMBL" id="PXYY01000011">
    <property type="protein sequence ID" value="PSJ80981.1"/>
    <property type="molecule type" value="Genomic_DNA"/>
</dbReference>
<keyword evidence="2" id="KW-1185">Reference proteome</keyword>
<protein>
    <submittedName>
        <fullName evidence="1">Uncharacterized protein</fullName>
    </submittedName>
</protein>
<organism evidence="1 2">
    <name type="scientific">Neisseria iguanae</name>
    <dbReference type="NCBI Taxonomy" id="90242"/>
    <lineage>
        <taxon>Bacteria</taxon>
        <taxon>Pseudomonadati</taxon>
        <taxon>Pseudomonadota</taxon>
        <taxon>Betaproteobacteria</taxon>
        <taxon>Neisseriales</taxon>
        <taxon>Neisseriaceae</taxon>
        <taxon>Neisseria</taxon>
    </lineage>
</organism>
<reference evidence="1 2" key="1">
    <citation type="submission" date="2018-03" db="EMBL/GenBank/DDBJ databases">
        <title>Neisseria weixii sp. nov., isolated from the intestinal contents of Tibetan Plateau pika (Ochotona curzoniae) in Yushu, Qinghai Province, China.</title>
        <authorList>
            <person name="Gui Z."/>
        </authorList>
    </citation>
    <scope>NUCLEOTIDE SEQUENCE [LARGE SCALE GENOMIC DNA]</scope>
    <source>
        <strain evidence="1 2">ATCC 51483</strain>
    </source>
</reference>
<evidence type="ECO:0000313" key="2">
    <source>
        <dbReference type="Proteomes" id="UP000241868"/>
    </source>
</evidence>
<evidence type="ECO:0000313" key="1">
    <source>
        <dbReference type="EMBL" id="PSJ80981.1"/>
    </source>
</evidence>